<proteinExistence type="predicted"/>
<feature type="region of interest" description="Disordered" evidence="2">
    <location>
        <begin position="47"/>
        <end position="115"/>
    </location>
</feature>
<reference evidence="4" key="2">
    <citation type="submission" date="2023-06" db="EMBL/GenBank/DDBJ databases">
        <authorList>
            <consortium name="Lawrence Berkeley National Laboratory"/>
            <person name="Haridas S."/>
            <person name="Hensen N."/>
            <person name="Bonometti L."/>
            <person name="Westerberg I."/>
            <person name="Brannstrom I.O."/>
            <person name="Guillou S."/>
            <person name="Cros-Aarteil S."/>
            <person name="Calhoun S."/>
            <person name="Kuo A."/>
            <person name="Mondo S."/>
            <person name="Pangilinan J."/>
            <person name="Riley R."/>
            <person name="Labutti K."/>
            <person name="Andreopoulos B."/>
            <person name="Lipzen A."/>
            <person name="Chen C."/>
            <person name="Yanf M."/>
            <person name="Daum C."/>
            <person name="Ng V."/>
            <person name="Clum A."/>
            <person name="Steindorff A."/>
            <person name="Ohm R."/>
            <person name="Martin F."/>
            <person name="Silar P."/>
            <person name="Natvig D."/>
            <person name="Lalanne C."/>
            <person name="Gautier V."/>
            <person name="Ament-Velasquez S.L."/>
            <person name="Kruys A."/>
            <person name="Hutchinson M.I."/>
            <person name="Powell A.J."/>
            <person name="Barry K."/>
            <person name="Miller A.N."/>
            <person name="Grigoriev I.V."/>
            <person name="Debuchy R."/>
            <person name="Gladieux P."/>
            <person name="Thoren M.H."/>
            <person name="Johannesson H."/>
        </authorList>
    </citation>
    <scope>NUCLEOTIDE SEQUENCE</scope>
    <source>
        <strain evidence="4">SMH4131-1</strain>
    </source>
</reference>
<dbReference type="PANTHER" id="PTHR47784:SF4">
    <property type="entry name" value="ZN(II)2CYS6 TRANSCRIPTION FACTOR (EUROFUNG)"/>
    <property type="match status" value="1"/>
</dbReference>
<evidence type="ECO:0000256" key="1">
    <source>
        <dbReference type="ARBA" id="ARBA00023242"/>
    </source>
</evidence>
<keyword evidence="1" id="KW-0539">Nucleus</keyword>
<evidence type="ECO:0000313" key="5">
    <source>
        <dbReference type="Proteomes" id="UP001286456"/>
    </source>
</evidence>
<name>A0AAE0IWD6_9PEZI</name>
<dbReference type="SUPFAM" id="SSF57701">
    <property type="entry name" value="Zn2/Cys6 DNA-binding domain"/>
    <property type="match status" value="1"/>
</dbReference>
<protein>
    <recommendedName>
        <fullName evidence="3">Zn(2)-C6 fungal-type domain-containing protein</fullName>
    </recommendedName>
</protein>
<feature type="compositionally biased region" description="Low complexity" evidence="2">
    <location>
        <begin position="47"/>
        <end position="77"/>
    </location>
</feature>
<dbReference type="PROSITE" id="PS50048">
    <property type="entry name" value="ZN2_CY6_FUNGAL_2"/>
    <property type="match status" value="1"/>
</dbReference>
<dbReference type="InterPro" id="IPR036864">
    <property type="entry name" value="Zn2-C6_fun-type_DNA-bd_sf"/>
</dbReference>
<dbReference type="Gene3D" id="4.10.240.10">
    <property type="entry name" value="Zn(2)-C6 fungal-type DNA-binding domain"/>
    <property type="match status" value="1"/>
</dbReference>
<dbReference type="Proteomes" id="UP001286456">
    <property type="component" value="Unassembled WGS sequence"/>
</dbReference>
<dbReference type="GO" id="GO:0001228">
    <property type="term" value="F:DNA-binding transcription activator activity, RNA polymerase II-specific"/>
    <property type="evidence" value="ECO:0007669"/>
    <property type="project" value="TreeGrafter"/>
</dbReference>
<keyword evidence="5" id="KW-1185">Reference proteome</keyword>
<dbReference type="PANTHER" id="PTHR47784">
    <property type="entry name" value="STEROL UPTAKE CONTROL PROTEIN 2"/>
    <property type="match status" value="1"/>
</dbReference>
<reference evidence="4" key="1">
    <citation type="journal article" date="2023" name="Mol. Phylogenet. Evol.">
        <title>Genome-scale phylogeny and comparative genomics of the fungal order Sordariales.</title>
        <authorList>
            <person name="Hensen N."/>
            <person name="Bonometti L."/>
            <person name="Westerberg I."/>
            <person name="Brannstrom I.O."/>
            <person name="Guillou S."/>
            <person name="Cros-Aarteil S."/>
            <person name="Calhoun S."/>
            <person name="Haridas S."/>
            <person name="Kuo A."/>
            <person name="Mondo S."/>
            <person name="Pangilinan J."/>
            <person name="Riley R."/>
            <person name="LaButti K."/>
            <person name="Andreopoulos B."/>
            <person name="Lipzen A."/>
            <person name="Chen C."/>
            <person name="Yan M."/>
            <person name="Daum C."/>
            <person name="Ng V."/>
            <person name="Clum A."/>
            <person name="Steindorff A."/>
            <person name="Ohm R.A."/>
            <person name="Martin F."/>
            <person name="Silar P."/>
            <person name="Natvig D.O."/>
            <person name="Lalanne C."/>
            <person name="Gautier V."/>
            <person name="Ament-Velasquez S.L."/>
            <person name="Kruys A."/>
            <person name="Hutchinson M.I."/>
            <person name="Powell A.J."/>
            <person name="Barry K."/>
            <person name="Miller A.N."/>
            <person name="Grigoriev I.V."/>
            <person name="Debuchy R."/>
            <person name="Gladieux P."/>
            <person name="Hiltunen Thoren M."/>
            <person name="Johannesson H."/>
        </authorList>
    </citation>
    <scope>NUCLEOTIDE SEQUENCE</scope>
    <source>
        <strain evidence="4">SMH4131-1</strain>
    </source>
</reference>
<sequence length="438" mass="48446">MPRRKHTKSRRGCAECKRRHMKCDERHPVCIGCSLAGLNCPFSSSAPSLPLPSTTTTSRSSLVPSSTTTTTASSLSSDDSPYQRHNFNDYVISPETSTPSSSSNFQITTTTPITSSQPPLTVEHYSLQHFTLLHEFPTLWSTTMGLSPPDAERFIQLATKEAYTTPFLMDELLALLSAHRSTLPDEPHAAWYRTEATRLQTRALGHFNARTASVCNDDDDDDCLAVFLFSALLGQHVLFEAFSLHVQGNLEALLDKFVQCLSLHRGIAAIAGRSWSTLQTLMPFGRFGTHTRESILQAAPAEGTECDGLLQRLAGSSQLSAPSRQACCAAVEVLQGMFDAQRAPEPELRRIVAVQEWSVRVSGEYIGLLARRQPEALVVLAYYSVLLYRARDYWAVGNAGEFIIRSVGEYLGVEWEEWLAWPQYVLHVSAVGVGTPYE</sequence>
<accession>A0AAE0IWD6</accession>
<feature type="compositionally biased region" description="Low complexity" evidence="2">
    <location>
        <begin position="93"/>
        <end position="115"/>
    </location>
</feature>
<feature type="domain" description="Zn(2)-C6 fungal-type" evidence="3">
    <location>
        <begin position="12"/>
        <end position="42"/>
    </location>
</feature>
<evidence type="ECO:0000256" key="2">
    <source>
        <dbReference type="SAM" id="MobiDB-lite"/>
    </source>
</evidence>
<gene>
    <name evidence="4" type="ORF">B0T19DRAFT_456757</name>
</gene>
<dbReference type="Pfam" id="PF00172">
    <property type="entry name" value="Zn_clus"/>
    <property type="match status" value="1"/>
</dbReference>
<evidence type="ECO:0000313" key="4">
    <source>
        <dbReference type="EMBL" id="KAK3332187.1"/>
    </source>
</evidence>
<organism evidence="4 5">
    <name type="scientific">Cercophora scortea</name>
    <dbReference type="NCBI Taxonomy" id="314031"/>
    <lineage>
        <taxon>Eukaryota</taxon>
        <taxon>Fungi</taxon>
        <taxon>Dikarya</taxon>
        <taxon>Ascomycota</taxon>
        <taxon>Pezizomycotina</taxon>
        <taxon>Sordariomycetes</taxon>
        <taxon>Sordariomycetidae</taxon>
        <taxon>Sordariales</taxon>
        <taxon>Lasiosphaeriaceae</taxon>
        <taxon>Cercophora</taxon>
    </lineage>
</organism>
<dbReference type="CDD" id="cd00067">
    <property type="entry name" value="GAL4"/>
    <property type="match status" value="1"/>
</dbReference>
<dbReference type="PROSITE" id="PS00463">
    <property type="entry name" value="ZN2_CY6_FUNGAL_1"/>
    <property type="match status" value="1"/>
</dbReference>
<comment type="caution">
    <text evidence="4">The sequence shown here is derived from an EMBL/GenBank/DDBJ whole genome shotgun (WGS) entry which is preliminary data.</text>
</comment>
<dbReference type="SMART" id="SM00066">
    <property type="entry name" value="GAL4"/>
    <property type="match status" value="1"/>
</dbReference>
<evidence type="ECO:0000259" key="3">
    <source>
        <dbReference type="PROSITE" id="PS50048"/>
    </source>
</evidence>
<dbReference type="GO" id="GO:0008270">
    <property type="term" value="F:zinc ion binding"/>
    <property type="evidence" value="ECO:0007669"/>
    <property type="project" value="InterPro"/>
</dbReference>
<dbReference type="EMBL" id="JAUEPO010000002">
    <property type="protein sequence ID" value="KAK3332187.1"/>
    <property type="molecule type" value="Genomic_DNA"/>
</dbReference>
<dbReference type="InterPro" id="IPR001138">
    <property type="entry name" value="Zn2Cys6_DnaBD"/>
</dbReference>
<dbReference type="AlphaFoldDB" id="A0AAE0IWD6"/>
<dbReference type="InterPro" id="IPR053157">
    <property type="entry name" value="Sterol_Uptake_Regulator"/>
</dbReference>